<organism evidence="1 2">
    <name type="scientific">Sinorhizobium psoraleae</name>
    <dbReference type="NCBI Taxonomy" id="520838"/>
    <lineage>
        <taxon>Bacteria</taxon>
        <taxon>Pseudomonadati</taxon>
        <taxon>Pseudomonadota</taxon>
        <taxon>Alphaproteobacteria</taxon>
        <taxon>Hyphomicrobiales</taxon>
        <taxon>Rhizobiaceae</taxon>
        <taxon>Sinorhizobium/Ensifer group</taxon>
        <taxon>Sinorhizobium</taxon>
    </lineage>
</organism>
<name>A0ABT4KP14_9HYPH</name>
<keyword evidence="2" id="KW-1185">Reference proteome</keyword>
<dbReference type="EMBL" id="JAPVOI010000005">
    <property type="protein sequence ID" value="MCZ4093697.1"/>
    <property type="molecule type" value="Genomic_DNA"/>
</dbReference>
<sequence>MSTLTIAGLAVHSIEGYRQFTVRPMSAKLSQRLDGGRRHIARISAGLDARNAHLGVATAGPVD</sequence>
<protein>
    <submittedName>
        <fullName evidence="1">Uncharacterized protein</fullName>
    </submittedName>
</protein>
<evidence type="ECO:0000313" key="1">
    <source>
        <dbReference type="EMBL" id="MCZ4093697.1"/>
    </source>
</evidence>
<proteinExistence type="predicted"/>
<dbReference type="Proteomes" id="UP001079430">
    <property type="component" value="Unassembled WGS sequence"/>
</dbReference>
<accession>A0ABT4KP14</accession>
<reference evidence="1" key="1">
    <citation type="submission" date="2022-10" db="EMBL/GenBank/DDBJ databases">
        <title>Whole genome sequencing of three plant growth promoting bacteria isolated from Vachellia tortilis subsp. raddiana in Morocco.</title>
        <authorList>
            <person name="Hnini M."/>
            <person name="Zouagui R."/>
            <person name="Zouagui H."/>
            <person name="Chemao Elfihri M.-W."/>
            <person name="Ibrahimi A."/>
            <person name="Sbabou L."/>
            <person name="Aurag J."/>
        </authorList>
    </citation>
    <scope>NUCLEOTIDE SEQUENCE</scope>
    <source>
        <strain evidence="1">LMR678</strain>
    </source>
</reference>
<gene>
    <name evidence="1" type="ORF">O3W52_28395</name>
</gene>
<evidence type="ECO:0000313" key="2">
    <source>
        <dbReference type="Proteomes" id="UP001079430"/>
    </source>
</evidence>
<comment type="caution">
    <text evidence="1">The sequence shown here is derived from an EMBL/GenBank/DDBJ whole genome shotgun (WGS) entry which is preliminary data.</text>
</comment>
<dbReference type="RefSeq" id="WP_269285506.1">
    <property type="nucleotide sequence ID" value="NZ_JAPVOI010000005.1"/>
</dbReference>